<reference evidence="3" key="1">
    <citation type="submission" date="2014-03" db="EMBL/GenBank/DDBJ databases">
        <authorList>
            <person name="Urmite Genomes U."/>
        </authorList>
    </citation>
    <scope>NUCLEOTIDE SEQUENCE [LARGE SCALE GENOMIC DNA]</scope>
    <source>
        <strain evidence="3">HD-03</strain>
    </source>
</reference>
<dbReference type="GO" id="GO:0032259">
    <property type="term" value="P:methylation"/>
    <property type="evidence" value="ECO:0007669"/>
    <property type="project" value="UniProtKB-KW"/>
</dbReference>
<protein>
    <submittedName>
        <fullName evidence="2">S-adenosylmethionine-dependent methyltransferase/MSMEI_2290</fullName>
    </submittedName>
</protein>
<dbReference type="RefSeq" id="WP_035508867.1">
    <property type="nucleotide sequence ID" value="NZ_CCDH010000001.1"/>
</dbReference>
<evidence type="ECO:0000313" key="2">
    <source>
        <dbReference type="EMBL" id="CDQ24185.1"/>
    </source>
</evidence>
<dbReference type="PANTHER" id="PTHR43464:SF92">
    <property type="entry name" value="SLR1071 PROTEIN"/>
    <property type="match status" value="1"/>
</dbReference>
<dbReference type="AlphaFoldDB" id="A0A024P5R1"/>
<organism evidence="2 3">
    <name type="scientific">Halobacillus karajensis</name>
    <dbReference type="NCBI Taxonomy" id="195088"/>
    <lineage>
        <taxon>Bacteria</taxon>
        <taxon>Bacillati</taxon>
        <taxon>Bacillota</taxon>
        <taxon>Bacilli</taxon>
        <taxon>Bacillales</taxon>
        <taxon>Bacillaceae</taxon>
        <taxon>Halobacillus</taxon>
    </lineage>
</organism>
<comment type="caution">
    <text evidence="2">The sequence shown here is derived from an EMBL/GenBank/DDBJ whole genome shotgun (WGS) entry which is preliminary data.</text>
</comment>
<dbReference type="InterPro" id="IPR029063">
    <property type="entry name" value="SAM-dependent_MTases_sf"/>
</dbReference>
<feature type="domain" description="Methyltransferase" evidence="1">
    <location>
        <begin position="38"/>
        <end position="142"/>
    </location>
</feature>
<keyword evidence="2" id="KW-0808">Transferase</keyword>
<dbReference type="SUPFAM" id="SSF53335">
    <property type="entry name" value="S-adenosyl-L-methionine-dependent methyltransferases"/>
    <property type="match status" value="1"/>
</dbReference>
<dbReference type="InterPro" id="IPR025714">
    <property type="entry name" value="Methyltranfer_dom"/>
</dbReference>
<dbReference type="Pfam" id="PF13847">
    <property type="entry name" value="Methyltransf_31"/>
    <property type="match status" value="1"/>
</dbReference>
<dbReference type="GO" id="GO:0008168">
    <property type="term" value="F:methyltransferase activity"/>
    <property type="evidence" value="ECO:0007669"/>
    <property type="project" value="UniProtKB-KW"/>
</dbReference>
<dbReference type="EMBL" id="CCDI010000003">
    <property type="protein sequence ID" value="CDQ24185.1"/>
    <property type="molecule type" value="Genomic_DNA"/>
</dbReference>
<proteinExistence type="predicted"/>
<accession>A0A024P5R1</accession>
<keyword evidence="3" id="KW-1185">Reference proteome</keyword>
<dbReference type="CDD" id="cd02440">
    <property type="entry name" value="AdoMet_MTases"/>
    <property type="match status" value="1"/>
</dbReference>
<evidence type="ECO:0000259" key="1">
    <source>
        <dbReference type="Pfam" id="PF13847"/>
    </source>
</evidence>
<keyword evidence="2" id="KW-0489">Methyltransferase</keyword>
<dbReference type="Proteomes" id="UP000028868">
    <property type="component" value="Unassembled WGS sequence"/>
</dbReference>
<reference evidence="2 3" key="2">
    <citation type="submission" date="2014-05" db="EMBL/GenBank/DDBJ databases">
        <title>Draft genome sequence of Halobacillus karajensis HK-03.</title>
        <authorList>
            <person name="Khelaifia S."/>
            <person name="Croce O."/>
            <person name="Lagier J.C."/>
            <person name="Raoult D."/>
        </authorList>
    </citation>
    <scope>NUCLEOTIDE SEQUENCE [LARGE SCALE GENOMIC DNA]</scope>
    <source>
        <strain evidence="2 3">HD-03</strain>
    </source>
</reference>
<evidence type="ECO:0000313" key="3">
    <source>
        <dbReference type="Proteomes" id="UP000028868"/>
    </source>
</evidence>
<name>A0A024P5R1_9BACI</name>
<dbReference type="PANTHER" id="PTHR43464">
    <property type="entry name" value="METHYLTRANSFERASE"/>
    <property type="match status" value="1"/>
</dbReference>
<gene>
    <name evidence="2" type="ORF">BN983_02454</name>
</gene>
<sequence>MLEDTGERVIPKKMDSMNNMLLEHVARYTFSTPYVRGRVLDIACGSGYGSLKVAKERKEQLKEIIGVDISEEVLQYATHHYYHPLLSFKQGDAMDSSLPQEIGTFDTILCFETIEHVKDDRLFIKRMDNLLKPGGTLVLSTPFGKGRNYPSGSPFHYFQLTPEEFTELFNEFSEKEIYFQRGVTIEPPRKGIHYPLGVAVCKK</sequence>
<dbReference type="Gene3D" id="3.40.50.150">
    <property type="entry name" value="Vaccinia Virus protein VP39"/>
    <property type="match status" value="1"/>
</dbReference>